<dbReference type="CDD" id="cd01347">
    <property type="entry name" value="ligand_gated_channel"/>
    <property type="match status" value="1"/>
</dbReference>
<dbReference type="InterPro" id="IPR010105">
    <property type="entry name" value="TonB_sidphr_rcpt"/>
</dbReference>
<comment type="subcellular location">
    <subcellularLocation>
        <location evidence="1 12">Cell outer membrane</location>
        <topology evidence="1 12">Multi-pass membrane protein</topology>
    </subcellularLocation>
</comment>
<dbReference type="GO" id="GO:0015891">
    <property type="term" value="P:siderophore transport"/>
    <property type="evidence" value="ECO:0007669"/>
    <property type="project" value="InterPro"/>
</dbReference>
<dbReference type="STRING" id="438753.AZC_0182"/>
<evidence type="ECO:0000256" key="9">
    <source>
        <dbReference type="ARBA" id="ARBA00023136"/>
    </source>
</evidence>
<evidence type="ECO:0000313" key="17">
    <source>
        <dbReference type="EMBL" id="BAF86180.1"/>
    </source>
</evidence>
<dbReference type="PANTHER" id="PTHR32552:SF85">
    <property type="entry name" value="BLL7968 PROTEIN"/>
    <property type="match status" value="1"/>
</dbReference>
<evidence type="ECO:0000256" key="11">
    <source>
        <dbReference type="ARBA" id="ARBA00023237"/>
    </source>
</evidence>
<protein>
    <submittedName>
        <fullName evidence="17">Putative outer membrane receptor protein</fullName>
    </submittedName>
</protein>
<reference evidence="18" key="2">
    <citation type="submission" date="2007-04" db="EMBL/GenBank/DDBJ databases">
        <title>Complete genome sequence of the nitrogen-fixing bacterium Azorhizobium caulinodans ORS571.</title>
        <authorList>
            <person name="Lee K.B."/>
            <person name="Backer P.D."/>
            <person name="Aono T."/>
            <person name="Liu C.T."/>
            <person name="Suzuki S."/>
            <person name="Suzuki T."/>
            <person name="Kaneko T."/>
            <person name="Yamada M."/>
            <person name="Tabata S."/>
            <person name="Kupfer D.M."/>
            <person name="Najar F.Z."/>
            <person name="Wiley G.B."/>
            <person name="Roe B."/>
            <person name="Binnewies T."/>
            <person name="Ussery D."/>
            <person name="Vereecke D."/>
            <person name="Gevers D."/>
            <person name="Holsters M."/>
            <person name="Oyaizu H."/>
        </authorList>
    </citation>
    <scope>NUCLEOTIDE SEQUENCE [LARGE SCALE GENOMIC DNA]</scope>
    <source>
        <strain evidence="18">ATCC 43989 / DSM 5975 / JCM 20966 / LMG 6465 / NBRC 14845 / NCIMB 13405 / ORS 571</strain>
    </source>
</reference>
<dbReference type="HOGENOM" id="CLU_008287_9_4_5"/>
<evidence type="ECO:0000313" key="18">
    <source>
        <dbReference type="Proteomes" id="UP000000270"/>
    </source>
</evidence>
<dbReference type="PROSITE" id="PS52016">
    <property type="entry name" value="TONB_DEPENDENT_REC_3"/>
    <property type="match status" value="1"/>
</dbReference>
<feature type="signal peptide" evidence="14">
    <location>
        <begin position="1"/>
        <end position="34"/>
    </location>
</feature>
<evidence type="ECO:0000256" key="3">
    <source>
        <dbReference type="ARBA" id="ARBA00022448"/>
    </source>
</evidence>
<proteinExistence type="inferred from homology"/>
<dbReference type="InterPro" id="IPR036942">
    <property type="entry name" value="Beta-barrel_TonB_sf"/>
</dbReference>
<dbReference type="InterPro" id="IPR039426">
    <property type="entry name" value="TonB-dep_rcpt-like"/>
</dbReference>
<name>A8IH71_AZOC5</name>
<evidence type="ECO:0000256" key="1">
    <source>
        <dbReference type="ARBA" id="ARBA00004571"/>
    </source>
</evidence>
<reference evidence="17 18" key="5">
    <citation type="journal article" date="2010" name="Appl. Environ. Microbiol.">
        <title>phrR-like gene praR of Azorhizobium caulinodans ORS571 is essential for symbiosis with Sesbania rostrata and is involved in expression of reb genes.</title>
        <authorList>
            <person name="Akiba N."/>
            <person name="Aono T."/>
            <person name="Toyazaki H."/>
            <person name="Sato S."/>
            <person name="Oyaizu H."/>
        </authorList>
    </citation>
    <scope>NUCLEOTIDE SEQUENCE [LARGE SCALE GENOMIC DNA]</scope>
    <source>
        <strain evidence="18">ATCC 43989 / DSM 5975 / JCM 20966 / LMG 6465 / NBRC 14845 / NCIMB 13405 / ORS 571</strain>
    </source>
</reference>
<evidence type="ECO:0000256" key="4">
    <source>
        <dbReference type="ARBA" id="ARBA00022452"/>
    </source>
</evidence>
<gene>
    <name evidence="17" type="ordered locus">AZC_0182</name>
</gene>
<keyword evidence="4 12" id="KW-1134">Transmembrane beta strand</keyword>
<evidence type="ECO:0000256" key="6">
    <source>
        <dbReference type="ARBA" id="ARBA00022729"/>
    </source>
</evidence>
<keyword evidence="7" id="KW-0406">Ion transport</keyword>
<evidence type="ECO:0000256" key="2">
    <source>
        <dbReference type="ARBA" id="ARBA00009810"/>
    </source>
</evidence>
<dbReference type="SUPFAM" id="SSF56935">
    <property type="entry name" value="Porins"/>
    <property type="match status" value="1"/>
</dbReference>
<accession>A8IH71</accession>
<evidence type="ECO:0000256" key="5">
    <source>
        <dbReference type="ARBA" id="ARBA00022692"/>
    </source>
</evidence>
<dbReference type="EMBL" id="AP009384">
    <property type="protein sequence ID" value="BAF86180.1"/>
    <property type="molecule type" value="Genomic_DNA"/>
</dbReference>
<feature type="chain" id="PRO_5002724483" evidence="14">
    <location>
        <begin position="35"/>
        <end position="731"/>
    </location>
</feature>
<keyword evidence="18" id="KW-1185">Reference proteome</keyword>
<dbReference type="GO" id="GO:0015344">
    <property type="term" value="F:siderophore uptake transmembrane transporter activity"/>
    <property type="evidence" value="ECO:0007669"/>
    <property type="project" value="TreeGrafter"/>
</dbReference>
<feature type="domain" description="TonB-dependent receptor-like beta-barrel" evidence="15">
    <location>
        <begin position="259"/>
        <end position="699"/>
    </location>
</feature>
<evidence type="ECO:0000256" key="7">
    <source>
        <dbReference type="ARBA" id="ARBA00023065"/>
    </source>
</evidence>
<evidence type="ECO:0000259" key="15">
    <source>
        <dbReference type="Pfam" id="PF00593"/>
    </source>
</evidence>
<keyword evidence="11 12" id="KW-0998">Cell outer membrane</keyword>
<comment type="similarity">
    <text evidence="2 12 13">Belongs to the TonB-dependent receptor family.</text>
</comment>
<dbReference type="AlphaFoldDB" id="A8IH71"/>
<dbReference type="InterPro" id="IPR000531">
    <property type="entry name" value="Beta-barrel_TonB"/>
</dbReference>
<dbReference type="InterPro" id="IPR012910">
    <property type="entry name" value="Plug_dom"/>
</dbReference>
<evidence type="ECO:0000256" key="13">
    <source>
        <dbReference type="RuleBase" id="RU003357"/>
    </source>
</evidence>
<keyword evidence="5 12" id="KW-0812">Transmembrane</keyword>
<dbReference type="KEGG" id="azc:AZC_0182"/>
<sequence length="731" mass="78795">MAMIRSATARGLLRQASLPAFLLAQAALASSVHAQTSGGPAPSASTQTIVNGDTEILLTTLTVQAEDQGGQTHGYQPLSSSSATLTEMPILDIPQAVNVVTNEVIVDQAAHSLDDVLANVSNVTIANTLGATQDAVTRRGFGDNRDGSILTNGMRTVLPRSFNLTTDRVEVLKGPASTLYGIQEPGGVINLITKTPQQTFGGSLSATASSFGGGYTDLDITGPIAGTNLAYRFMAEYQDEDYWRSYGTTRQTILAPSLAWYGDKTTVTLAYNHRDYTEPFDRGTIFNLTTGQAVNVPRRTRFDEPYNITQGASDLFQANAVHQLNDSWKLKLNYSYSRDVYSDNQARVVSYNASTGALTRRSDATQDSTQYDHNLRADLSGTVNLAGFKNEVLFGASYNYYDVLRTDMMRCANRTGFNIYNPVYGQLASCTTVSAADSDQSAQQSVYNAYAQDAFYLTDQWILVAGASLQYYEQTAGKGRPFNLNTSADGGEFMPRAGLVYKATDWLSFYVNYATGFVPQVSIASYIGTLPPETSVSYEGGLKFEIMKGLTGTAAVFDIEKKNVLYSELVDGESVARTAGKVRSRGFEFDVAGALTDRTNIIASYGYADVTVLQDPQYAGNTLANSAATTYSLFATYDFGRIWGDNSLKVGGGLNGRSRAAGDAANSFWLPGYTVFDAFAAYTIGSAKPITVQLNVKNIFNTTYYTSTQGSNLGVAVGDPLQALLSARLAF</sequence>
<dbReference type="Pfam" id="PF00593">
    <property type="entry name" value="TonB_dep_Rec_b-barrel"/>
    <property type="match status" value="1"/>
</dbReference>
<reference evidence="17 18" key="4">
    <citation type="journal article" date="2009" name="Appl. Environ. Microbiol.">
        <title>Comparative genome-wide transcriptional profiling of Azorhizobium caulinodans ORS571 grown under free-living and symbiotic conditions.</title>
        <authorList>
            <person name="Tsukada S."/>
            <person name="Aono T."/>
            <person name="Akiba N."/>
            <person name="Lee KB."/>
            <person name="Liu CT."/>
            <person name="Toyazaki H."/>
            <person name="Oyaizu H."/>
        </authorList>
    </citation>
    <scope>NUCLEOTIDE SEQUENCE [LARGE SCALE GENOMIC DNA]</scope>
    <source>
        <strain evidence="18">ATCC 43989 / DSM 5975 / JCM 20966 / LMG 6465 / NBRC 14845 / NCIMB 13405 / ORS 571</strain>
    </source>
</reference>
<evidence type="ECO:0000256" key="10">
    <source>
        <dbReference type="ARBA" id="ARBA00023170"/>
    </source>
</evidence>
<feature type="domain" description="TonB-dependent receptor plug" evidence="16">
    <location>
        <begin position="90"/>
        <end position="188"/>
    </location>
</feature>
<evidence type="ECO:0000256" key="12">
    <source>
        <dbReference type="PROSITE-ProRule" id="PRU01360"/>
    </source>
</evidence>
<dbReference type="eggNOG" id="COG4773">
    <property type="taxonomic scope" value="Bacteria"/>
</dbReference>
<reference evidence="17 18" key="3">
    <citation type="journal article" date="2008" name="BMC Genomics">
        <title>The genome of the versatile nitrogen fixer Azorhizobium caulinodans ORS571.</title>
        <authorList>
            <person name="Lee KB."/>
            <person name="Backer P.D."/>
            <person name="Aono T."/>
            <person name="Liu CT."/>
            <person name="Suzuki S."/>
            <person name="Suzuki T."/>
            <person name="Kaneko T."/>
            <person name="Yamada M."/>
            <person name="Tabata S."/>
            <person name="Kupfer D.M."/>
            <person name="Najar F.Z."/>
            <person name="Wiley G.B."/>
            <person name="Roe B."/>
            <person name="Binnewies T.T."/>
            <person name="Ussery D.W."/>
            <person name="D'Haeze W."/>
            <person name="Herder J.D."/>
            <person name="Gevers D."/>
            <person name="Vereecke D."/>
            <person name="Holsters M."/>
            <person name="Oyaizu H."/>
        </authorList>
    </citation>
    <scope>NUCLEOTIDE SEQUENCE [LARGE SCALE GENOMIC DNA]</scope>
    <source>
        <strain evidence="18">ATCC 43989 / DSM 5975 / JCM 20966 / LMG 6465 / NBRC 14845 / NCIMB 13405 / ORS 571</strain>
    </source>
</reference>
<dbReference type="FunFam" id="2.170.130.10:FF:000001">
    <property type="entry name" value="Catecholate siderophore TonB-dependent receptor"/>
    <property type="match status" value="1"/>
</dbReference>
<dbReference type="GO" id="GO:0009279">
    <property type="term" value="C:cell outer membrane"/>
    <property type="evidence" value="ECO:0007669"/>
    <property type="project" value="UniProtKB-SubCell"/>
</dbReference>
<dbReference type="NCBIfam" id="TIGR01783">
    <property type="entry name" value="TonB-siderophor"/>
    <property type="match status" value="1"/>
</dbReference>
<dbReference type="Gene3D" id="2.40.170.20">
    <property type="entry name" value="TonB-dependent receptor, beta-barrel domain"/>
    <property type="match status" value="1"/>
</dbReference>
<keyword evidence="8 13" id="KW-0798">TonB box</keyword>
<evidence type="ECO:0000256" key="8">
    <source>
        <dbReference type="ARBA" id="ARBA00023077"/>
    </source>
</evidence>
<keyword evidence="6 14" id="KW-0732">Signal</keyword>
<dbReference type="InterPro" id="IPR037066">
    <property type="entry name" value="Plug_dom_sf"/>
</dbReference>
<dbReference type="Gene3D" id="2.170.130.10">
    <property type="entry name" value="TonB-dependent receptor, plug domain"/>
    <property type="match status" value="1"/>
</dbReference>
<dbReference type="GO" id="GO:0038023">
    <property type="term" value="F:signaling receptor activity"/>
    <property type="evidence" value="ECO:0007669"/>
    <property type="project" value="InterPro"/>
</dbReference>
<dbReference type="Pfam" id="PF07715">
    <property type="entry name" value="Plug"/>
    <property type="match status" value="1"/>
</dbReference>
<evidence type="ECO:0000256" key="14">
    <source>
        <dbReference type="SAM" id="SignalP"/>
    </source>
</evidence>
<reference evidence="17 18" key="6">
    <citation type="journal article" date="2011" name="Appl. Environ. Microbiol.">
        <title>Involvement of the azorhizobial chromosome partition gene (parA) in the onset of bacteroid differentiation during Sesbania rostrata stem nodule development.</title>
        <authorList>
            <person name="Liu CT."/>
            <person name="Lee KB."/>
            <person name="Wang YS."/>
            <person name="Peng MH."/>
            <person name="Lee KT."/>
            <person name="Suzuki S."/>
            <person name="Suzuki T."/>
            <person name="Oyaizu H."/>
        </authorList>
    </citation>
    <scope>NUCLEOTIDE SEQUENCE [LARGE SCALE GENOMIC DNA]</scope>
    <source>
        <strain evidence="18">ATCC 43989 / DSM 5975 / JCM 20966 / LMG 6465 / NBRC 14845 / NCIMB 13405 / ORS 571</strain>
    </source>
</reference>
<reference evidence="17 18" key="1">
    <citation type="journal article" date="2007" name="Appl. Environ. Microbiol.">
        <title>Rhizobial factors required for stem nodule maturation and maintenance in Sesbania rostrata-Azorhizobium caulinodans ORS571 symbiosis.</title>
        <authorList>
            <person name="Suzuki S."/>
            <person name="Aono T."/>
            <person name="Lee KB."/>
            <person name="Suzuki T."/>
            <person name="Liu CT."/>
            <person name="Miwa H."/>
            <person name="Wakao S."/>
            <person name="Iki T."/>
            <person name="Oyaizu H."/>
        </authorList>
    </citation>
    <scope>NUCLEOTIDE SEQUENCE [LARGE SCALE GENOMIC DNA]</scope>
    <source>
        <strain evidence="18">ATCC 43989 / DSM 5975 / JCM 20966 / LMG 6465 / NBRC 14845 / NCIMB 13405 / ORS 571</strain>
    </source>
</reference>
<keyword evidence="9 12" id="KW-0472">Membrane</keyword>
<evidence type="ECO:0000259" key="16">
    <source>
        <dbReference type="Pfam" id="PF07715"/>
    </source>
</evidence>
<keyword evidence="3 12" id="KW-0813">Transport</keyword>
<keyword evidence="10 17" id="KW-0675">Receptor</keyword>
<dbReference type="PANTHER" id="PTHR32552">
    <property type="entry name" value="FERRICHROME IRON RECEPTOR-RELATED"/>
    <property type="match status" value="1"/>
</dbReference>
<dbReference type="Proteomes" id="UP000000270">
    <property type="component" value="Chromosome"/>
</dbReference>
<organism evidence="17 18">
    <name type="scientific">Azorhizobium caulinodans (strain ATCC 43989 / DSM 5975 / JCM 20966 / LMG 6465 / NBRC 14845 / NCIMB 13405 / ORS 571)</name>
    <dbReference type="NCBI Taxonomy" id="438753"/>
    <lineage>
        <taxon>Bacteria</taxon>
        <taxon>Pseudomonadati</taxon>
        <taxon>Pseudomonadota</taxon>
        <taxon>Alphaproteobacteria</taxon>
        <taxon>Hyphomicrobiales</taxon>
        <taxon>Xanthobacteraceae</taxon>
        <taxon>Azorhizobium</taxon>
    </lineage>
</organism>